<evidence type="ECO:0000313" key="13">
    <source>
        <dbReference type="Proteomes" id="UP000279029"/>
    </source>
</evidence>
<organism evidence="12 13">
    <name type="scientific">Petrocella atlantisensis</name>
    <dbReference type="NCBI Taxonomy" id="2173034"/>
    <lineage>
        <taxon>Bacteria</taxon>
        <taxon>Bacillati</taxon>
        <taxon>Bacillota</taxon>
        <taxon>Clostridia</taxon>
        <taxon>Lachnospirales</taxon>
        <taxon>Vallitaleaceae</taxon>
        <taxon>Petrocella</taxon>
    </lineage>
</organism>
<dbReference type="GO" id="GO:0005524">
    <property type="term" value="F:ATP binding"/>
    <property type="evidence" value="ECO:0007669"/>
    <property type="project" value="UniProtKB-KW"/>
</dbReference>
<keyword evidence="3" id="KW-0597">Phosphoprotein</keyword>
<dbReference type="SMART" id="SM00387">
    <property type="entry name" value="HATPase_c"/>
    <property type="match status" value="1"/>
</dbReference>
<dbReference type="InterPro" id="IPR050482">
    <property type="entry name" value="Sensor_HK_TwoCompSys"/>
</dbReference>
<dbReference type="GO" id="GO:0000155">
    <property type="term" value="F:phosphorelay sensor kinase activity"/>
    <property type="evidence" value="ECO:0007669"/>
    <property type="project" value="InterPro"/>
</dbReference>
<evidence type="ECO:0000256" key="5">
    <source>
        <dbReference type="ARBA" id="ARBA00022741"/>
    </source>
</evidence>
<keyword evidence="9" id="KW-0175">Coiled coil</keyword>
<dbReference type="Gene3D" id="3.30.565.10">
    <property type="entry name" value="Histidine kinase-like ATPase, C-terminal domain"/>
    <property type="match status" value="1"/>
</dbReference>
<evidence type="ECO:0000256" key="9">
    <source>
        <dbReference type="SAM" id="Coils"/>
    </source>
</evidence>
<keyword evidence="8" id="KW-0902">Two-component regulatory system</keyword>
<dbReference type="GO" id="GO:0046983">
    <property type="term" value="F:protein dimerization activity"/>
    <property type="evidence" value="ECO:0007669"/>
    <property type="project" value="InterPro"/>
</dbReference>
<evidence type="ECO:0000256" key="6">
    <source>
        <dbReference type="ARBA" id="ARBA00022777"/>
    </source>
</evidence>
<sequence>MTVNDYMPIIIPGVLMQVSMQAMYIRHCWYNDNLDQKKKWIYIFFIALFNLPAAAIYLFATRKHIDQRQSIEGIDSQFVEGIFLCLVMAYEVLSLRVVTDRIEDGYFTLMVLLLGISFTLLILNRILFNKMKPLFHSTMPIIQTVMVVFIHFLGNNINTLLIVLVVIASIINNYWLKKSKVYIIFGFVLLLVDSGIKIGIAKQPVDVDRLIGSIYVNLLVYVLFVAAFYTLKKQMITNNILENTLEDLKIQSDKLEEMSRIAERNRITGEIHDSVGHLLTTAAIAIEAGTMIMNKDPEKANQKFELAKKQVRDSLTQIRSSIKAIRDENIEDFDGQLNELADAVTKSTGLKMNIIIEEGILILPIHQKVLIDAIKECITNSLKHGEATELDLLIQSYKNSYQMTISDNGVGGEAFVLGTGLTNMKNRIESLGGQCHFEGKQLEGFTISILLPMGRRE</sequence>
<feature type="transmembrane region" description="Helical" evidence="10">
    <location>
        <begin position="40"/>
        <end position="60"/>
    </location>
</feature>
<keyword evidence="5" id="KW-0547">Nucleotide-binding</keyword>
<dbReference type="Proteomes" id="UP000279029">
    <property type="component" value="Chromosome"/>
</dbReference>
<keyword evidence="10" id="KW-0472">Membrane</keyword>
<feature type="transmembrane region" description="Helical" evidence="10">
    <location>
        <begin position="212"/>
        <end position="231"/>
    </location>
</feature>
<dbReference type="RefSeq" id="WP_125135957.1">
    <property type="nucleotide sequence ID" value="NZ_LR130778.1"/>
</dbReference>
<dbReference type="KEGG" id="cbar:PATL70BA_0584"/>
<comment type="catalytic activity">
    <reaction evidence="1">
        <text>ATP + protein L-histidine = ADP + protein N-phospho-L-histidine.</text>
        <dbReference type="EC" id="2.7.13.3"/>
    </reaction>
</comment>
<dbReference type="SUPFAM" id="SSF55874">
    <property type="entry name" value="ATPase domain of HSP90 chaperone/DNA topoisomerase II/histidine kinase"/>
    <property type="match status" value="1"/>
</dbReference>
<keyword evidence="10" id="KW-0812">Transmembrane</keyword>
<evidence type="ECO:0000256" key="3">
    <source>
        <dbReference type="ARBA" id="ARBA00022553"/>
    </source>
</evidence>
<name>A0A3P7RUG6_9FIRM</name>
<keyword evidence="10" id="KW-1133">Transmembrane helix</keyword>
<feature type="coiled-coil region" evidence="9">
    <location>
        <begin position="231"/>
        <end position="265"/>
    </location>
</feature>
<dbReference type="InterPro" id="IPR011712">
    <property type="entry name" value="Sig_transdc_His_kin_sub3_dim/P"/>
</dbReference>
<dbReference type="EC" id="2.7.13.3" evidence="2"/>
<dbReference type="CDD" id="cd16917">
    <property type="entry name" value="HATPase_UhpB-NarQ-NarX-like"/>
    <property type="match status" value="1"/>
</dbReference>
<dbReference type="Gene3D" id="1.20.5.1930">
    <property type="match status" value="1"/>
</dbReference>
<dbReference type="PANTHER" id="PTHR24421:SF10">
    <property type="entry name" value="NITRATE_NITRITE SENSOR PROTEIN NARQ"/>
    <property type="match status" value="1"/>
</dbReference>
<dbReference type="PANTHER" id="PTHR24421">
    <property type="entry name" value="NITRATE/NITRITE SENSOR PROTEIN NARX-RELATED"/>
    <property type="match status" value="1"/>
</dbReference>
<evidence type="ECO:0000259" key="11">
    <source>
        <dbReference type="SMART" id="SM00387"/>
    </source>
</evidence>
<feature type="domain" description="Histidine kinase/HSP90-like ATPase" evidence="11">
    <location>
        <begin position="365"/>
        <end position="455"/>
    </location>
</feature>
<keyword evidence="4" id="KW-0808">Transferase</keyword>
<dbReference type="AlphaFoldDB" id="A0A3P7RUG6"/>
<dbReference type="Pfam" id="PF02518">
    <property type="entry name" value="HATPase_c"/>
    <property type="match status" value="1"/>
</dbReference>
<feature type="transmembrane region" description="Helical" evidence="10">
    <location>
        <begin position="105"/>
        <end position="127"/>
    </location>
</feature>
<keyword evidence="6" id="KW-0418">Kinase</keyword>
<dbReference type="InterPro" id="IPR036890">
    <property type="entry name" value="HATPase_C_sf"/>
</dbReference>
<dbReference type="EMBL" id="LR130778">
    <property type="protein sequence ID" value="VDN46446.1"/>
    <property type="molecule type" value="Genomic_DNA"/>
</dbReference>
<dbReference type="GO" id="GO:0016020">
    <property type="term" value="C:membrane"/>
    <property type="evidence" value="ECO:0007669"/>
    <property type="project" value="InterPro"/>
</dbReference>
<evidence type="ECO:0000256" key="10">
    <source>
        <dbReference type="SAM" id="Phobius"/>
    </source>
</evidence>
<evidence type="ECO:0000313" key="12">
    <source>
        <dbReference type="EMBL" id="VDN46446.1"/>
    </source>
</evidence>
<evidence type="ECO:0000256" key="8">
    <source>
        <dbReference type="ARBA" id="ARBA00023012"/>
    </source>
</evidence>
<evidence type="ECO:0000256" key="1">
    <source>
        <dbReference type="ARBA" id="ARBA00000085"/>
    </source>
</evidence>
<keyword evidence="13" id="KW-1185">Reference proteome</keyword>
<reference evidence="12 13" key="1">
    <citation type="submission" date="2018-09" db="EMBL/GenBank/DDBJ databases">
        <authorList>
            <person name="Postec A."/>
        </authorList>
    </citation>
    <scope>NUCLEOTIDE SEQUENCE [LARGE SCALE GENOMIC DNA]</scope>
    <source>
        <strain evidence="12">70B-A</strain>
    </source>
</reference>
<gene>
    <name evidence="12" type="ORF">PATL70BA_0584</name>
</gene>
<dbReference type="OrthoDB" id="9781904at2"/>
<evidence type="ECO:0000256" key="7">
    <source>
        <dbReference type="ARBA" id="ARBA00022840"/>
    </source>
</evidence>
<dbReference type="InterPro" id="IPR003594">
    <property type="entry name" value="HATPase_dom"/>
</dbReference>
<protein>
    <recommendedName>
        <fullName evidence="2">histidine kinase</fullName>
        <ecNumber evidence="2">2.7.13.3</ecNumber>
    </recommendedName>
</protein>
<accession>A0A3P7RUG6</accession>
<dbReference type="Pfam" id="PF07730">
    <property type="entry name" value="HisKA_3"/>
    <property type="match status" value="1"/>
</dbReference>
<proteinExistence type="predicted"/>
<evidence type="ECO:0000256" key="2">
    <source>
        <dbReference type="ARBA" id="ARBA00012438"/>
    </source>
</evidence>
<keyword evidence="7" id="KW-0067">ATP-binding</keyword>
<feature type="transmembrane region" description="Helical" evidence="10">
    <location>
        <begin position="81"/>
        <end position="99"/>
    </location>
</feature>
<feature type="transmembrane region" description="Helical" evidence="10">
    <location>
        <begin position="181"/>
        <end position="200"/>
    </location>
</feature>
<evidence type="ECO:0000256" key="4">
    <source>
        <dbReference type="ARBA" id="ARBA00022679"/>
    </source>
</evidence>